<feature type="transmembrane region" description="Helical" evidence="1">
    <location>
        <begin position="6"/>
        <end position="25"/>
    </location>
</feature>
<feature type="transmembrane region" description="Helical" evidence="1">
    <location>
        <begin position="32"/>
        <end position="50"/>
    </location>
</feature>
<dbReference type="Proteomes" id="UP000030408">
    <property type="component" value="Unassembled WGS sequence"/>
</dbReference>
<keyword evidence="1" id="KW-0812">Transmembrane</keyword>
<evidence type="ECO:0000313" key="3">
    <source>
        <dbReference type="Proteomes" id="UP000030408"/>
    </source>
</evidence>
<dbReference type="AlphaFoldDB" id="A0A0A3HYB6"/>
<reference evidence="2 3" key="1">
    <citation type="submission" date="2014-02" db="EMBL/GenBank/DDBJ databases">
        <title>Draft genome sequence of Lysinibacillus sinduriensis JCM 15800.</title>
        <authorList>
            <person name="Zhang F."/>
            <person name="Wang G."/>
            <person name="Zhang L."/>
        </authorList>
    </citation>
    <scope>NUCLEOTIDE SEQUENCE [LARGE SCALE GENOMIC DNA]</scope>
    <source>
        <strain evidence="2 3">JCM 15800</strain>
    </source>
</reference>
<protein>
    <submittedName>
        <fullName evidence="2">Uncharacterized protein</fullName>
    </submittedName>
</protein>
<proteinExistence type="predicted"/>
<sequence length="154" mass="17623">MSYSYLLIICLLMMITIALVMYYLGTKISYNYILYNASVSVGSGVIFFAVKMIVTMDTIGSIEQTLDMSIMVLLAIIWVIALIETFTVEIMENGREIKQYMKTVPVMIKTIEMKEIPFIAAKSFHSLSVKAKTILVKNKHTIKIQKWISEYNKN</sequence>
<keyword evidence="1" id="KW-0472">Membrane</keyword>
<dbReference type="EMBL" id="JPVO01000038">
    <property type="protein sequence ID" value="KGR77444.1"/>
    <property type="molecule type" value="Genomic_DNA"/>
</dbReference>
<evidence type="ECO:0000313" key="2">
    <source>
        <dbReference type="EMBL" id="KGR77444.1"/>
    </source>
</evidence>
<accession>A0A0A3HYB6</accession>
<gene>
    <name evidence="2" type="ORF">CD33_02815</name>
</gene>
<keyword evidence="1" id="KW-1133">Transmembrane helix</keyword>
<keyword evidence="3" id="KW-1185">Reference proteome</keyword>
<name>A0A0A3HYB6_9BACL</name>
<dbReference type="RefSeq" id="WP_036197938.1">
    <property type="nucleotide sequence ID" value="NZ_AVCY01000018.1"/>
</dbReference>
<comment type="caution">
    <text evidence="2">The sequence shown here is derived from an EMBL/GenBank/DDBJ whole genome shotgun (WGS) entry which is preliminary data.</text>
</comment>
<organism evidence="2 3">
    <name type="scientific">Ureibacillus sinduriensis BLB-1 = JCM 15800</name>
    <dbReference type="NCBI Taxonomy" id="1384057"/>
    <lineage>
        <taxon>Bacteria</taxon>
        <taxon>Bacillati</taxon>
        <taxon>Bacillota</taxon>
        <taxon>Bacilli</taxon>
        <taxon>Bacillales</taxon>
        <taxon>Caryophanaceae</taxon>
        <taxon>Ureibacillus</taxon>
    </lineage>
</organism>
<feature type="transmembrane region" description="Helical" evidence="1">
    <location>
        <begin position="70"/>
        <end position="91"/>
    </location>
</feature>
<dbReference type="OrthoDB" id="2739981at2"/>
<evidence type="ECO:0000256" key="1">
    <source>
        <dbReference type="SAM" id="Phobius"/>
    </source>
</evidence>